<comment type="caution">
    <text evidence="2">The sequence shown here is derived from an EMBL/GenBank/DDBJ whole genome shotgun (WGS) entry which is preliminary data.</text>
</comment>
<gene>
    <name evidence="2" type="ORF">BJ978_000207</name>
</gene>
<dbReference type="GO" id="GO:0004519">
    <property type="term" value="F:endonuclease activity"/>
    <property type="evidence" value="ECO:0007669"/>
    <property type="project" value="UniProtKB-KW"/>
</dbReference>
<proteinExistence type="predicted"/>
<evidence type="ECO:0000313" key="3">
    <source>
        <dbReference type="Proteomes" id="UP001139722"/>
    </source>
</evidence>
<evidence type="ECO:0000313" key="2">
    <source>
        <dbReference type="EMBL" id="MCP2369531.1"/>
    </source>
</evidence>
<keyword evidence="2" id="KW-0255">Endonuclease</keyword>
<dbReference type="RefSeq" id="WP_156999093.1">
    <property type="nucleotide sequence ID" value="NZ_BAAANU010000060.1"/>
</dbReference>
<feature type="region of interest" description="Disordered" evidence="1">
    <location>
        <begin position="99"/>
        <end position="148"/>
    </location>
</feature>
<accession>A0A9X2GY09</accession>
<sequence length="343" mass="37369">MARIDGILHTLGEVARVRTLAAHGVDERMLRLALAAGDLVRVRHGWVASRSADRDQLRAVEVGARLGCVSALSRWGVWAGVGRDLHLQVPRTAARLRRAASHEHPPATSAAAGVWHPAVHERRRRGRDIRLSDHPADSAGRPALRSDPFARPADGLRIHWTHEPAPAAVLDWIVSPQVALACAIRCLDDEHAAAAIDSALRERVLTRAQVDEVVGDAPSHAARLVDAFTGRPESGVESLFVRRIAALGLRVESQVDLAGFGRYDGLIEECVLFEVDGRGYHSGSAEFFADRDRTLVGQAFGLPVIRPSARHVLEDWAAVEAAVVRVVDDARIVRRHRGHHSLA</sequence>
<keyword evidence="2" id="KW-0540">Nuclease</keyword>
<reference evidence="2" key="1">
    <citation type="submission" date="2022-06" db="EMBL/GenBank/DDBJ databases">
        <title>Sequencing the genomes of 1000 actinobacteria strains.</title>
        <authorList>
            <person name="Klenk H.-P."/>
        </authorList>
    </citation>
    <scope>NUCLEOTIDE SEQUENCE</scope>
    <source>
        <strain evidence="2">DSM 22016</strain>
    </source>
</reference>
<dbReference type="OrthoDB" id="2594539at2"/>
<keyword evidence="2" id="KW-0378">Hydrolase</keyword>
<dbReference type="EMBL" id="JAMZDY010000001">
    <property type="protein sequence ID" value="MCP2369531.1"/>
    <property type="molecule type" value="Genomic_DNA"/>
</dbReference>
<name>A0A9X2GY09_9MICO</name>
<evidence type="ECO:0000256" key="1">
    <source>
        <dbReference type="SAM" id="MobiDB-lite"/>
    </source>
</evidence>
<dbReference type="AlphaFoldDB" id="A0A9X2GY09"/>
<keyword evidence="3" id="KW-1185">Reference proteome</keyword>
<dbReference type="Proteomes" id="UP001139722">
    <property type="component" value="Unassembled WGS sequence"/>
</dbReference>
<organism evidence="2 3">
    <name type="scientific">Agromyces terreus</name>
    <dbReference type="NCBI Taxonomy" id="424795"/>
    <lineage>
        <taxon>Bacteria</taxon>
        <taxon>Bacillati</taxon>
        <taxon>Actinomycetota</taxon>
        <taxon>Actinomycetes</taxon>
        <taxon>Micrococcales</taxon>
        <taxon>Microbacteriaceae</taxon>
        <taxon>Agromyces</taxon>
    </lineage>
</organism>
<protein>
    <submittedName>
        <fullName evidence="2">Very-short-patch-repair endonuclease</fullName>
    </submittedName>
</protein>